<sequence>MQINFYIMLAEAVIILFELRSLMQSSGIDYYHPATQTVVKLTEPVMKLLPFRNKNIKGFYYAGFIVAFVLALMFWFGFVAKFAESLNITAIIMFSVLMTVKSFGYLILFLLLAQALCSWLPATRGYSFMFGQLTYPIVAPVQKIIPPIGMIDISLMIVMIAIFALNRLAYSIFGLYWAIL</sequence>
<gene>
    <name evidence="2" type="ORF">SAMN02745213_00135</name>
</gene>
<feature type="transmembrane region" description="Helical" evidence="1">
    <location>
        <begin position="59"/>
        <end position="83"/>
    </location>
</feature>
<keyword evidence="3" id="KW-1185">Reference proteome</keyword>
<dbReference type="EMBL" id="FUXX01000001">
    <property type="protein sequence ID" value="SKA56957.1"/>
    <property type="molecule type" value="Genomic_DNA"/>
</dbReference>
<dbReference type="STRING" id="83771.SAMN02910357_00929"/>
<evidence type="ECO:0000313" key="2">
    <source>
        <dbReference type="EMBL" id="SKA56957.1"/>
    </source>
</evidence>
<protein>
    <submittedName>
        <fullName evidence="2">YggT family protein</fullName>
    </submittedName>
</protein>
<name>A0A1T4UW97_9GAMM</name>
<keyword evidence="1" id="KW-1133">Transmembrane helix</keyword>
<reference evidence="3" key="1">
    <citation type="submission" date="2017-02" db="EMBL/GenBank/DDBJ databases">
        <authorList>
            <person name="Varghese N."/>
            <person name="Submissions S."/>
        </authorList>
    </citation>
    <scope>NUCLEOTIDE SEQUENCE [LARGE SCALE GENOMIC DNA]</scope>
    <source>
        <strain evidence="3">DSM 3072</strain>
    </source>
</reference>
<dbReference type="AlphaFoldDB" id="A0A1T4UW97"/>
<evidence type="ECO:0000256" key="1">
    <source>
        <dbReference type="SAM" id="Phobius"/>
    </source>
</evidence>
<organism evidence="2 3">
    <name type="scientific">Succinivibrio dextrinosolvens DSM 3072</name>
    <dbReference type="NCBI Taxonomy" id="1123324"/>
    <lineage>
        <taxon>Bacteria</taxon>
        <taxon>Pseudomonadati</taxon>
        <taxon>Pseudomonadota</taxon>
        <taxon>Gammaproteobacteria</taxon>
        <taxon>Aeromonadales</taxon>
        <taxon>Succinivibrionaceae</taxon>
        <taxon>Succinivibrio</taxon>
    </lineage>
</organism>
<proteinExistence type="predicted"/>
<dbReference type="InterPro" id="IPR003425">
    <property type="entry name" value="CCB3/YggT"/>
</dbReference>
<dbReference type="Proteomes" id="UP000242432">
    <property type="component" value="Unassembled WGS sequence"/>
</dbReference>
<keyword evidence="1" id="KW-0472">Membrane</keyword>
<dbReference type="Pfam" id="PF02325">
    <property type="entry name" value="CCB3_YggT"/>
    <property type="match status" value="1"/>
</dbReference>
<dbReference type="RefSeq" id="WP_078927775.1">
    <property type="nucleotide sequence ID" value="NZ_FUXX01000001.1"/>
</dbReference>
<accession>A0A1T4UW97</accession>
<dbReference type="GO" id="GO:0016020">
    <property type="term" value="C:membrane"/>
    <property type="evidence" value="ECO:0007669"/>
    <property type="project" value="InterPro"/>
</dbReference>
<feature type="transmembrane region" description="Helical" evidence="1">
    <location>
        <begin position="153"/>
        <end position="179"/>
    </location>
</feature>
<evidence type="ECO:0000313" key="3">
    <source>
        <dbReference type="Proteomes" id="UP000242432"/>
    </source>
</evidence>
<keyword evidence="1" id="KW-0812">Transmembrane</keyword>